<dbReference type="Gene3D" id="3.30.2160.10">
    <property type="entry name" value="Hect, E3 ligase catalytic domain"/>
    <property type="match status" value="1"/>
</dbReference>
<dbReference type="FunFam" id="3.30.2410.10:FF:000003">
    <property type="entry name" value="probable E3 ubiquitin-protein ligase HERC4 isoform X1"/>
    <property type="match status" value="1"/>
</dbReference>
<keyword evidence="4 5" id="KW-0833">Ubl conjugation pathway</keyword>
<feature type="compositionally biased region" description="Basic and acidic residues" evidence="6">
    <location>
        <begin position="270"/>
        <end position="299"/>
    </location>
</feature>
<feature type="region of interest" description="Disordered" evidence="6">
    <location>
        <begin position="1132"/>
        <end position="1162"/>
    </location>
</feature>
<evidence type="ECO:0000256" key="1">
    <source>
        <dbReference type="ARBA" id="ARBA00000885"/>
    </source>
</evidence>
<feature type="compositionally biased region" description="Basic and acidic residues" evidence="6">
    <location>
        <begin position="207"/>
        <end position="228"/>
    </location>
</feature>
<dbReference type="Pfam" id="PF00632">
    <property type="entry name" value="HECT"/>
    <property type="match status" value="1"/>
</dbReference>
<dbReference type="InterPro" id="IPR000569">
    <property type="entry name" value="HECT_dom"/>
</dbReference>
<evidence type="ECO:0000313" key="8">
    <source>
        <dbReference type="EMBL" id="KAK3904768.1"/>
    </source>
</evidence>
<dbReference type="Gene3D" id="3.30.2410.10">
    <property type="entry name" value="Hect, E3 ligase catalytic domain"/>
    <property type="match status" value="1"/>
</dbReference>
<name>A0AAN6MQT7_9PEZI</name>
<dbReference type="PANTHER" id="PTHR45700">
    <property type="entry name" value="UBIQUITIN-PROTEIN LIGASE E3C"/>
    <property type="match status" value="1"/>
</dbReference>
<dbReference type="PANTHER" id="PTHR45700:SF8">
    <property type="entry name" value="HECT-TYPE E3 UBIQUITIN TRANSFERASE"/>
    <property type="match status" value="1"/>
</dbReference>
<dbReference type="SUPFAM" id="SSF56204">
    <property type="entry name" value="Hect, E3 ligase catalytic domain"/>
    <property type="match status" value="1"/>
</dbReference>
<dbReference type="PROSITE" id="PS50237">
    <property type="entry name" value="HECT"/>
    <property type="match status" value="1"/>
</dbReference>
<evidence type="ECO:0000256" key="2">
    <source>
        <dbReference type="ARBA" id="ARBA00012485"/>
    </source>
</evidence>
<dbReference type="Gene3D" id="3.90.1750.10">
    <property type="entry name" value="Hect, E3 ligase catalytic domains"/>
    <property type="match status" value="1"/>
</dbReference>
<proteinExistence type="predicted"/>
<evidence type="ECO:0000256" key="4">
    <source>
        <dbReference type="ARBA" id="ARBA00022786"/>
    </source>
</evidence>
<protein>
    <recommendedName>
        <fullName evidence="2">HECT-type E3 ubiquitin transferase</fullName>
        <ecNumber evidence="2">2.3.2.26</ecNumber>
    </recommendedName>
</protein>
<feature type="region of interest" description="Disordered" evidence="6">
    <location>
        <begin position="266"/>
        <end position="502"/>
    </location>
</feature>
<feature type="compositionally biased region" description="Polar residues" evidence="6">
    <location>
        <begin position="183"/>
        <end position="205"/>
    </location>
</feature>
<reference evidence="8" key="2">
    <citation type="submission" date="2023-05" db="EMBL/GenBank/DDBJ databases">
        <authorList>
            <consortium name="Lawrence Berkeley National Laboratory"/>
            <person name="Steindorff A."/>
            <person name="Hensen N."/>
            <person name="Bonometti L."/>
            <person name="Westerberg I."/>
            <person name="Brannstrom I.O."/>
            <person name="Guillou S."/>
            <person name="Cros-Aarteil S."/>
            <person name="Calhoun S."/>
            <person name="Haridas S."/>
            <person name="Kuo A."/>
            <person name="Mondo S."/>
            <person name="Pangilinan J."/>
            <person name="Riley R."/>
            <person name="Labutti K."/>
            <person name="Andreopoulos B."/>
            <person name="Lipzen A."/>
            <person name="Chen C."/>
            <person name="Yanf M."/>
            <person name="Daum C."/>
            <person name="Ng V."/>
            <person name="Clum A."/>
            <person name="Ohm R."/>
            <person name="Martin F."/>
            <person name="Silar P."/>
            <person name="Natvig D."/>
            <person name="Lalanne C."/>
            <person name="Gautier V."/>
            <person name="Ament-Velasquez S.L."/>
            <person name="Kruys A."/>
            <person name="Hutchinson M.I."/>
            <person name="Powell A.J."/>
            <person name="Barry K."/>
            <person name="Miller A.N."/>
            <person name="Grigoriev I.V."/>
            <person name="Debuchy R."/>
            <person name="Gladieux P."/>
            <person name="Thoren M.H."/>
            <person name="Johannesson H."/>
        </authorList>
    </citation>
    <scope>NUCLEOTIDE SEQUENCE</scope>
    <source>
        <strain evidence="8">CBS 103.79</strain>
    </source>
</reference>
<evidence type="ECO:0000256" key="3">
    <source>
        <dbReference type="ARBA" id="ARBA00022679"/>
    </source>
</evidence>
<feature type="domain" description="HECT" evidence="7">
    <location>
        <begin position="962"/>
        <end position="1338"/>
    </location>
</feature>
<feature type="active site" description="Glycyl thioester intermediate" evidence="5">
    <location>
        <position position="1306"/>
    </location>
</feature>
<organism evidence="8 9">
    <name type="scientific">Staphylotrichum tortipilum</name>
    <dbReference type="NCBI Taxonomy" id="2831512"/>
    <lineage>
        <taxon>Eukaryota</taxon>
        <taxon>Fungi</taxon>
        <taxon>Dikarya</taxon>
        <taxon>Ascomycota</taxon>
        <taxon>Pezizomycotina</taxon>
        <taxon>Sordariomycetes</taxon>
        <taxon>Sordariomycetidae</taxon>
        <taxon>Sordariales</taxon>
        <taxon>Chaetomiaceae</taxon>
        <taxon>Staphylotrichum</taxon>
    </lineage>
</organism>
<dbReference type="SMART" id="SM00119">
    <property type="entry name" value="HECTc"/>
    <property type="match status" value="1"/>
</dbReference>
<dbReference type="InterPro" id="IPR044611">
    <property type="entry name" value="E3A/B/C-like"/>
</dbReference>
<feature type="compositionally biased region" description="Low complexity" evidence="6">
    <location>
        <begin position="403"/>
        <end position="429"/>
    </location>
</feature>
<evidence type="ECO:0000313" key="9">
    <source>
        <dbReference type="Proteomes" id="UP001303889"/>
    </source>
</evidence>
<evidence type="ECO:0000256" key="6">
    <source>
        <dbReference type="SAM" id="MobiDB-lite"/>
    </source>
</evidence>
<gene>
    <name evidence="8" type="ORF">C8A05DRAFT_13382</name>
</gene>
<dbReference type="Pfam" id="PF16558">
    <property type="entry name" value="AZUL"/>
    <property type="match status" value="1"/>
</dbReference>
<dbReference type="InterPro" id="IPR035983">
    <property type="entry name" value="Hect_E3_ubiquitin_ligase"/>
</dbReference>
<feature type="compositionally biased region" description="Low complexity" evidence="6">
    <location>
        <begin position="474"/>
        <end position="486"/>
    </location>
</feature>
<reference evidence="8" key="1">
    <citation type="journal article" date="2023" name="Mol. Phylogenet. Evol.">
        <title>Genome-scale phylogeny and comparative genomics of the fungal order Sordariales.</title>
        <authorList>
            <person name="Hensen N."/>
            <person name="Bonometti L."/>
            <person name="Westerberg I."/>
            <person name="Brannstrom I.O."/>
            <person name="Guillou S."/>
            <person name="Cros-Aarteil S."/>
            <person name="Calhoun S."/>
            <person name="Haridas S."/>
            <person name="Kuo A."/>
            <person name="Mondo S."/>
            <person name="Pangilinan J."/>
            <person name="Riley R."/>
            <person name="LaButti K."/>
            <person name="Andreopoulos B."/>
            <person name="Lipzen A."/>
            <person name="Chen C."/>
            <person name="Yan M."/>
            <person name="Daum C."/>
            <person name="Ng V."/>
            <person name="Clum A."/>
            <person name="Steindorff A."/>
            <person name="Ohm R.A."/>
            <person name="Martin F."/>
            <person name="Silar P."/>
            <person name="Natvig D.O."/>
            <person name="Lalanne C."/>
            <person name="Gautier V."/>
            <person name="Ament-Velasquez S.L."/>
            <person name="Kruys A."/>
            <person name="Hutchinson M.I."/>
            <person name="Powell A.J."/>
            <person name="Barry K."/>
            <person name="Miller A.N."/>
            <person name="Grigoriev I.V."/>
            <person name="Debuchy R."/>
            <person name="Gladieux P."/>
            <person name="Hiltunen Thoren M."/>
            <person name="Johannesson H."/>
        </authorList>
    </citation>
    <scope>NUCLEOTIDE SEQUENCE</scope>
    <source>
        <strain evidence="8">CBS 103.79</strain>
    </source>
</reference>
<comment type="catalytic activity">
    <reaction evidence="1">
        <text>S-ubiquitinyl-[E2 ubiquitin-conjugating enzyme]-L-cysteine + [acceptor protein]-L-lysine = [E2 ubiquitin-conjugating enzyme]-L-cysteine + N(6)-ubiquitinyl-[acceptor protein]-L-lysine.</text>
        <dbReference type="EC" id="2.3.2.26"/>
    </reaction>
</comment>
<dbReference type="EMBL" id="MU855384">
    <property type="protein sequence ID" value="KAK3904768.1"/>
    <property type="molecule type" value="Genomic_DNA"/>
</dbReference>
<sequence length="1338" mass="148997">MMRDAMRPASAGHQSSKTADDLDLLAGLWEEARFARVPWDAPSELRDLVDDIENPRRVYAVHKASRRHNFQQLVQKYIVQLREGCGADHCTTPTCFTCRKRIVGRAPIRRYNPTSARTLAIHLATQDNPETGLCPNLRPAKGPPAALSSLLFVPNPKPRLTPEELFSSGPSKAQAVHGRPGSPKTSGTSGVPPSPARSRSSTITVNGDRKEKAKSGSPRRPSDSDKRPQIPGFTIVEEPTSKDHRSFAANVFGTVAFKMLEWLTPAALEDMSRRTRDICGEPGPEREGDAARPKVEPKPDSTAPPPQDSTRVPTARNETSVNERVPPAHGGADKDAWVSKDNQQPHEPPPGPRTTNPRRNSNAKVRTSSGPKPKRQLSIDPYAPDPSPEEPFAAILRSPRATGPSGDKGSRGPKPGGSSLSRPISQLSSAGFFDDVSLERMPPPKALDLKLRAGRTQQEGAKPGGSRSPKAPNAASGASSERSSSGGSVGVPNQESESEDESLLPQAFCRLDAELVDFVCDVIQDDGTAEKHMLEPQSVTRFHNRLPGQGKPPKRRRKPAAGCSMNMKLEWKLFVEQTLFYVLSDPQLALRSFTKTGQLYDSHTLWYCMLRMTRVAPSLVFHSLWMAAASLFAPPKPLQALRSPTTKVFPKNEPALSNLDAGRLVSICLHALIAAAPLVTDSRALYDMSRIRSHGLSLAGSGAIARQPAELCLQYDDAFTDDMALRLARRLFAAITTRRRFDALSESNMAPDEHSEQDVLAPLFSQLDFLNMDAVYILEFSFPERALHETRVPILLLDWARAVMLHDWDGSPEVPRDGPFGGALALIEAMYKRRHELLLADAQFRSDYFAERLDTIKMPLSWLSHSSARQRLHLLDFPYIFSPSTLVSYFRSINFSRMSRSFEESTAFYDKIKVLVDRAGLTQHHREVLVDQLRSAGSKYLILDIRRSSVLEDAFDQLWRREERELLRPLKVHLGESNGEEGFDSGGVQQEFFRLAISEALNPDHGAFTVDERTRMAWFLPGSMEDEWRFELIGLLVSLAVYNGLTLPVTFPKALYRKLLGEPVTELHHIADGWPDLANGLTTLLEWDEKDGAVEDVFARTYEFSVSAFGQHITREMKQTPGDALRAHVKTNRPAEEWPQFPKTMSASYSAPAPQDGNPAQDDAPLVTSANRNAYVSDYIRYLTDVSVRPQYEAFARGFRACLQPRSLSLLTPNLLQSVVEGVQEIDIGELKRYARYVGWDASHRTVRDFWSVVKRFDEDMKRKLLEFVTASDRVPVGGVKNMMFIVQRNGEEEDPAGRLPTSYTCYGTLLLPEYRDKEMLRERLGMALENAQGFGFA</sequence>
<feature type="compositionally biased region" description="Polar residues" evidence="6">
    <location>
        <begin position="308"/>
        <end position="322"/>
    </location>
</feature>
<comment type="caution">
    <text evidence="8">The sequence shown here is derived from an EMBL/GenBank/DDBJ whole genome shotgun (WGS) entry which is preliminary data.</text>
</comment>
<dbReference type="Gene3D" id="6.10.130.10">
    <property type="entry name" value="Ubiquitin-protein ligase E3A, N-terminal zinc-binding domain (AZUL)"/>
    <property type="match status" value="1"/>
</dbReference>
<dbReference type="EC" id="2.3.2.26" evidence="2"/>
<dbReference type="GO" id="GO:0061630">
    <property type="term" value="F:ubiquitin protein ligase activity"/>
    <property type="evidence" value="ECO:0007669"/>
    <property type="project" value="UniProtKB-EC"/>
</dbReference>
<dbReference type="InterPro" id="IPR042556">
    <property type="entry name" value="AZUL_sf"/>
</dbReference>
<keyword evidence="3" id="KW-0808">Transferase</keyword>
<keyword evidence="9" id="KW-1185">Reference proteome</keyword>
<dbReference type="GO" id="GO:0000209">
    <property type="term" value="P:protein polyubiquitination"/>
    <property type="evidence" value="ECO:0007669"/>
    <property type="project" value="InterPro"/>
</dbReference>
<evidence type="ECO:0000259" key="7">
    <source>
        <dbReference type="PROSITE" id="PS50237"/>
    </source>
</evidence>
<dbReference type="InterPro" id="IPR032353">
    <property type="entry name" value="AZUL"/>
</dbReference>
<feature type="region of interest" description="Disordered" evidence="6">
    <location>
        <begin position="542"/>
        <end position="561"/>
    </location>
</feature>
<dbReference type="Proteomes" id="UP001303889">
    <property type="component" value="Unassembled WGS sequence"/>
</dbReference>
<feature type="region of interest" description="Disordered" evidence="6">
    <location>
        <begin position="148"/>
        <end position="244"/>
    </location>
</feature>
<evidence type="ECO:0000256" key="5">
    <source>
        <dbReference type="PROSITE-ProRule" id="PRU00104"/>
    </source>
</evidence>
<accession>A0AAN6MQT7</accession>